<evidence type="ECO:0000256" key="2">
    <source>
        <dbReference type="ARBA" id="ARBA00022692"/>
    </source>
</evidence>
<feature type="transmembrane region" description="Helical" evidence="5">
    <location>
        <begin position="21"/>
        <end position="45"/>
    </location>
</feature>
<comment type="caution">
    <text evidence="7">The sequence shown here is derived from an EMBL/GenBank/DDBJ whole genome shotgun (WGS) entry which is preliminary data.</text>
</comment>
<feature type="transmembrane region" description="Helical" evidence="5">
    <location>
        <begin position="178"/>
        <end position="197"/>
    </location>
</feature>
<sequence length="237" mass="25930">MGSAKQLKVYMLPKDTARAAISISVINTFTCIWGLVVIFGCYFISLYLGAVPPLGVDIANWPMISDCFVVQPASFVSRFGMITLAALLWLDSVVFHFFLGHSPRFGGRGWSDHAGLLFASIGCICLGIVGAVNEKEDVGIHSTAAVIFFAFYYIFMIICLVRCYAVTGLDDLGLKFKLLGVVLGLIALAVFVIRYAVTGGTQTAFAEWLAVITILLYDYTFVFDYDDHVSLQVVDAE</sequence>
<keyword evidence="4 5" id="KW-0472">Membrane</keyword>
<keyword evidence="2 5" id="KW-0812">Transmembrane</keyword>
<feature type="transmembrane region" description="Helical" evidence="5">
    <location>
        <begin position="113"/>
        <end position="132"/>
    </location>
</feature>
<protein>
    <recommendedName>
        <fullName evidence="6">CWH43-like N-terminal domain-containing protein</fullName>
    </recommendedName>
</protein>
<name>A0AAE0F4C0_9CHLO</name>
<feature type="transmembrane region" description="Helical" evidence="5">
    <location>
        <begin position="144"/>
        <end position="166"/>
    </location>
</feature>
<keyword evidence="3 5" id="KW-1133">Transmembrane helix</keyword>
<gene>
    <name evidence="7" type="ORF">CYMTET_40727</name>
</gene>
<feature type="transmembrane region" description="Helical" evidence="5">
    <location>
        <begin position="79"/>
        <end position="101"/>
    </location>
</feature>
<dbReference type="GO" id="GO:0012505">
    <property type="term" value="C:endomembrane system"/>
    <property type="evidence" value="ECO:0007669"/>
    <property type="project" value="UniProtKB-SubCell"/>
</dbReference>
<dbReference type="AlphaFoldDB" id="A0AAE0F4C0"/>
<dbReference type="Proteomes" id="UP001190700">
    <property type="component" value="Unassembled WGS sequence"/>
</dbReference>
<evidence type="ECO:0000313" key="8">
    <source>
        <dbReference type="Proteomes" id="UP001190700"/>
    </source>
</evidence>
<proteinExistence type="predicted"/>
<dbReference type="InterPro" id="IPR050911">
    <property type="entry name" value="DRAM/TMEM150_Autophagy_Mod"/>
</dbReference>
<accession>A0AAE0F4C0</accession>
<reference evidence="7 8" key="1">
    <citation type="journal article" date="2015" name="Genome Biol. Evol.">
        <title>Comparative Genomics of a Bacterivorous Green Alga Reveals Evolutionary Causalities and Consequences of Phago-Mixotrophic Mode of Nutrition.</title>
        <authorList>
            <person name="Burns J.A."/>
            <person name="Paasch A."/>
            <person name="Narechania A."/>
            <person name="Kim E."/>
        </authorList>
    </citation>
    <scope>NUCLEOTIDE SEQUENCE [LARGE SCALE GENOMIC DNA]</scope>
    <source>
        <strain evidence="7 8">PLY_AMNH</strain>
    </source>
</reference>
<comment type="subcellular location">
    <subcellularLocation>
        <location evidence="1">Endomembrane system</location>
        <topology evidence="1">Multi-pass membrane protein</topology>
    </subcellularLocation>
</comment>
<dbReference type="PANTHER" id="PTHR21324">
    <property type="entry name" value="FASTING-INDUCIBLE INTEGRAL MEMBRANE PROTEIN TM6P1-RELATED"/>
    <property type="match status" value="1"/>
</dbReference>
<evidence type="ECO:0000256" key="4">
    <source>
        <dbReference type="ARBA" id="ARBA00023136"/>
    </source>
</evidence>
<dbReference type="PANTHER" id="PTHR21324:SF2">
    <property type="entry name" value="EG:22E5.9 PROTEIN"/>
    <property type="match status" value="1"/>
</dbReference>
<dbReference type="EMBL" id="LGRX02027059">
    <property type="protein sequence ID" value="KAK3249865.1"/>
    <property type="molecule type" value="Genomic_DNA"/>
</dbReference>
<dbReference type="InterPro" id="IPR019402">
    <property type="entry name" value="CWH43_N"/>
</dbReference>
<keyword evidence="8" id="KW-1185">Reference proteome</keyword>
<evidence type="ECO:0000313" key="7">
    <source>
        <dbReference type="EMBL" id="KAK3249865.1"/>
    </source>
</evidence>
<evidence type="ECO:0000256" key="1">
    <source>
        <dbReference type="ARBA" id="ARBA00004127"/>
    </source>
</evidence>
<feature type="transmembrane region" description="Helical" evidence="5">
    <location>
        <begin position="203"/>
        <end position="222"/>
    </location>
</feature>
<evidence type="ECO:0000256" key="3">
    <source>
        <dbReference type="ARBA" id="ARBA00022989"/>
    </source>
</evidence>
<organism evidence="7 8">
    <name type="scientific">Cymbomonas tetramitiformis</name>
    <dbReference type="NCBI Taxonomy" id="36881"/>
    <lineage>
        <taxon>Eukaryota</taxon>
        <taxon>Viridiplantae</taxon>
        <taxon>Chlorophyta</taxon>
        <taxon>Pyramimonadophyceae</taxon>
        <taxon>Pyramimonadales</taxon>
        <taxon>Pyramimonadaceae</taxon>
        <taxon>Cymbomonas</taxon>
    </lineage>
</organism>
<feature type="domain" description="CWH43-like N-terminal" evidence="6">
    <location>
        <begin position="24"/>
        <end position="226"/>
    </location>
</feature>
<dbReference type="Pfam" id="PF10277">
    <property type="entry name" value="Frag1"/>
    <property type="match status" value="1"/>
</dbReference>
<evidence type="ECO:0000259" key="6">
    <source>
        <dbReference type="Pfam" id="PF10277"/>
    </source>
</evidence>
<evidence type="ECO:0000256" key="5">
    <source>
        <dbReference type="SAM" id="Phobius"/>
    </source>
</evidence>